<sequence length="145" mass="15211">MESPKPPMVCVRVSIGYLMEELTMVFFALATSRAVIGGIAAGAIGGAMLLAAVGSAQADPEPGPPPPNCTAADLAQVSSGVAAATSVYLFSHPDVNAYFTSLKGQPRSEIGDQIKQYMDANPQAHADLEAIRQPLTDFKSRCQMQ</sequence>
<dbReference type="InterPro" id="IPR038378">
    <property type="entry name" value="MHB_sf"/>
</dbReference>
<dbReference type="GO" id="GO:0020037">
    <property type="term" value="F:heme binding"/>
    <property type="evidence" value="ECO:0007669"/>
    <property type="project" value="InterPro"/>
</dbReference>
<gene>
    <name evidence="2" type="ORF">BN1232_03513</name>
</gene>
<evidence type="ECO:0000259" key="1">
    <source>
        <dbReference type="Pfam" id="PF16525"/>
    </source>
</evidence>
<dbReference type="AlphaFoldDB" id="A0A0E4GYX2"/>
<dbReference type="Gene3D" id="1.20.20.20">
    <property type="entry name" value="Haemophore, haem-binding domain"/>
    <property type="match status" value="1"/>
</dbReference>
<accession>A0A0E4GYX2</accession>
<protein>
    <submittedName>
        <fullName evidence="2">Exported protein</fullName>
    </submittedName>
</protein>
<organism evidence="2 3">
    <name type="scientific">Mycobacterium lentiflavum</name>
    <dbReference type="NCBI Taxonomy" id="141349"/>
    <lineage>
        <taxon>Bacteria</taxon>
        <taxon>Bacillati</taxon>
        <taxon>Actinomycetota</taxon>
        <taxon>Actinomycetes</taxon>
        <taxon>Mycobacteriales</taxon>
        <taxon>Mycobacteriaceae</taxon>
        <taxon>Mycobacterium</taxon>
        <taxon>Mycobacterium simiae complex</taxon>
    </lineage>
</organism>
<proteinExistence type="predicted"/>
<dbReference type="Pfam" id="PF16525">
    <property type="entry name" value="MHB"/>
    <property type="match status" value="1"/>
</dbReference>
<name>A0A0E4GYX2_MYCLN</name>
<dbReference type="NCBIfam" id="TIGR04529">
    <property type="entry name" value="MTB_hemophore"/>
    <property type="match status" value="1"/>
</dbReference>
<dbReference type="Proteomes" id="UP000199251">
    <property type="component" value="Unassembled WGS sequence"/>
</dbReference>
<evidence type="ECO:0000313" key="2">
    <source>
        <dbReference type="EMBL" id="CQD16285.1"/>
    </source>
</evidence>
<evidence type="ECO:0000313" key="3">
    <source>
        <dbReference type="Proteomes" id="UP000199251"/>
    </source>
</evidence>
<dbReference type="EMBL" id="CTEE01000001">
    <property type="protein sequence ID" value="CQD16285.1"/>
    <property type="molecule type" value="Genomic_DNA"/>
</dbReference>
<reference evidence="2 3" key="1">
    <citation type="submission" date="2015-03" db="EMBL/GenBank/DDBJ databases">
        <authorList>
            <person name="Urmite Genomes"/>
        </authorList>
    </citation>
    <scope>NUCLEOTIDE SEQUENCE [LARGE SCALE GENOMIC DNA]</scope>
    <source>
        <strain evidence="2 3">CSUR P1491</strain>
    </source>
</reference>
<feature type="domain" description="Haemophore haem-binding" evidence="1">
    <location>
        <begin position="67"/>
        <end position="143"/>
    </location>
</feature>
<dbReference type="InterPro" id="IPR032407">
    <property type="entry name" value="MHB"/>
</dbReference>